<dbReference type="PANTHER" id="PTHR43415:SF3">
    <property type="entry name" value="GNAT-FAMILY ACETYLTRANSFERASE"/>
    <property type="match status" value="1"/>
</dbReference>
<evidence type="ECO:0000313" key="2">
    <source>
        <dbReference type="EMBL" id="OOP69800.1"/>
    </source>
</evidence>
<dbReference type="EMBL" id="MTLA01000032">
    <property type="protein sequence ID" value="OOP69800.1"/>
    <property type="molecule type" value="Genomic_DNA"/>
</dbReference>
<dbReference type="PANTHER" id="PTHR43415">
    <property type="entry name" value="SPERMIDINE N(1)-ACETYLTRANSFERASE"/>
    <property type="match status" value="1"/>
</dbReference>
<reference evidence="2 3" key="1">
    <citation type="submission" date="2017-01" db="EMBL/GenBank/DDBJ databases">
        <title>Draft genome sequence of Bacillus oleronius.</title>
        <authorList>
            <person name="Allam M."/>
        </authorList>
    </citation>
    <scope>NUCLEOTIDE SEQUENCE [LARGE SCALE GENOMIC DNA]</scope>
    <source>
        <strain evidence="2 3">DSM 9356</strain>
    </source>
</reference>
<keyword evidence="2" id="KW-0808">Transferase</keyword>
<evidence type="ECO:0000259" key="1">
    <source>
        <dbReference type="PROSITE" id="PS51186"/>
    </source>
</evidence>
<dbReference type="PROSITE" id="PS51186">
    <property type="entry name" value="GNAT"/>
    <property type="match status" value="1"/>
</dbReference>
<sequence length="176" mass="20655">MFSSKRIKLRKVEKGDTEKYHSWRNDTDVMFSTNPSLDVYSLDDTREFVENVLIHSDSSKSYMIIEKENEVPIGITSLINIDYKNRNAECIIDIGEKEYWGQGYGTEALSILLNYAFQELNLHRVSLRVFSFNEKAIKLYKNLGFKEEGNSRQSLYRNGQWHDILHMGILKEEFIN</sequence>
<keyword evidence="3" id="KW-1185">Reference proteome</keyword>
<dbReference type="AlphaFoldDB" id="A0A8E2IEW1"/>
<dbReference type="Proteomes" id="UP000189761">
    <property type="component" value="Unassembled WGS sequence"/>
</dbReference>
<dbReference type="SUPFAM" id="SSF55729">
    <property type="entry name" value="Acyl-CoA N-acyltransferases (Nat)"/>
    <property type="match status" value="1"/>
</dbReference>
<name>A0A8E2IEW1_9BACI</name>
<dbReference type="InterPro" id="IPR016181">
    <property type="entry name" value="Acyl_CoA_acyltransferase"/>
</dbReference>
<gene>
    <name evidence="2" type="ORF">BWZ43_03065</name>
</gene>
<protein>
    <submittedName>
        <fullName evidence="2">GNAT family N-acetyltransferase</fullName>
    </submittedName>
</protein>
<dbReference type="GO" id="GO:0016747">
    <property type="term" value="F:acyltransferase activity, transferring groups other than amino-acyl groups"/>
    <property type="evidence" value="ECO:0007669"/>
    <property type="project" value="InterPro"/>
</dbReference>
<accession>A0A8E2IEW1</accession>
<dbReference type="Gene3D" id="3.40.630.30">
    <property type="match status" value="1"/>
</dbReference>
<proteinExistence type="predicted"/>
<evidence type="ECO:0000313" key="3">
    <source>
        <dbReference type="Proteomes" id="UP000189761"/>
    </source>
</evidence>
<comment type="caution">
    <text evidence="2">The sequence shown here is derived from an EMBL/GenBank/DDBJ whole genome shotgun (WGS) entry which is preliminary data.</text>
</comment>
<dbReference type="Pfam" id="PF13302">
    <property type="entry name" value="Acetyltransf_3"/>
    <property type="match status" value="1"/>
</dbReference>
<feature type="domain" description="N-acetyltransferase" evidence="1">
    <location>
        <begin position="7"/>
        <end position="172"/>
    </location>
</feature>
<dbReference type="RefSeq" id="WP_078109429.1">
    <property type="nucleotide sequence ID" value="NZ_JAMAXL010000019.1"/>
</dbReference>
<dbReference type="InterPro" id="IPR000182">
    <property type="entry name" value="GNAT_dom"/>
</dbReference>
<dbReference type="CDD" id="cd04301">
    <property type="entry name" value="NAT_SF"/>
    <property type="match status" value="1"/>
</dbReference>
<organism evidence="2 3">
    <name type="scientific">Heyndrickxia oleronia</name>
    <dbReference type="NCBI Taxonomy" id="38875"/>
    <lineage>
        <taxon>Bacteria</taxon>
        <taxon>Bacillati</taxon>
        <taxon>Bacillota</taxon>
        <taxon>Bacilli</taxon>
        <taxon>Bacillales</taxon>
        <taxon>Bacillaceae</taxon>
        <taxon>Heyndrickxia</taxon>
    </lineage>
</organism>